<evidence type="ECO:0000313" key="3">
    <source>
        <dbReference type="Proteomes" id="UP000523601"/>
    </source>
</evidence>
<name>A0ABX2PBX6_9RHOB</name>
<protein>
    <submittedName>
        <fullName evidence="2">Uncharacterized protein</fullName>
    </submittedName>
</protein>
<dbReference type="RefSeq" id="WP_176853386.1">
    <property type="nucleotide sequence ID" value="NZ_JABCJD010000002.1"/>
</dbReference>
<organism evidence="2 3">
    <name type="scientific">Donghicola mangrovi</name>
    <dbReference type="NCBI Taxonomy" id="2729614"/>
    <lineage>
        <taxon>Bacteria</taxon>
        <taxon>Pseudomonadati</taxon>
        <taxon>Pseudomonadota</taxon>
        <taxon>Alphaproteobacteria</taxon>
        <taxon>Rhodobacterales</taxon>
        <taxon>Roseobacteraceae</taxon>
        <taxon>Donghicola</taxon>
    </lineage>
</organism>
<reference evidence="2 3" key="1">
    <citation type="submission" date="2020-04" db="EMBL/GenBank/DDBJ databases">
        <title>Donghicola sp., a member of the Rhodobacteraceae family isolated from mangrove forest in Thailand.</title>
        <authorList>
            <person name="Charoenyingcharoen P."/>
            <person name="Yukphan P."/>
        </authorList>
    </citation>
    <scope>NUCLEOTIDE SEQUENCE [LARGE SCALE GENOMIC DNA]</scope>
    <source>
        <strain evidence="2 3">C2-DW-16</strain>
    </source>
</reference>
<proteinExistence type="predicted"/>
<dbReference type="InterPro" id="IPR036249">
    <property type="entry name" value="Thioredoxin-like_sf"/>
</dbReference>
<sequence length="221" mass="23986">MIKHLAASLMMAASPALALDMTNLSDTERAVMGEEIRALLIEEPELIDRAMNPPIPDPTAFYIEEDQRRMAEQADRIAAQPGDMVIGPSGGPTITAFLGLDPQSIELAHTLRALLAETPEVSLIVKHWPAADTLSAIGQLHGPDAYWSAMEALAQNTPLKTLAAQNGWPLPPITERAAQLDTDRSALAAALDLDRPPMLHINDLLVRGPVPEIVIRKYLSR</sequence>
<dbReference type="EMBL" id="JABCJD010000002">
    <property type="protein sequence ID" value="NVO26981.1"/>
    <property type="molecule type" value="Genomic_DNA"/>
</dbReference>
<evidence type="ECO:0000313" key="2">
    <source>
        <dbReference type="EMBL" id="NVO26981.1"/>
    </source>
</evidence>
<dbReference type="Proteomes" id="UP000523601">
    <property type="component" value="Unassembled WGS sequence"/>
</dbReference>
<comment type="caution">
    <text evidence="2">The sequence shown here is derived from an EMBL/GenBank/DDBJ whole genome shotgun (WGS) entry which is preliminary data.</text>
</comment>
<keyword evidence="1" id="KW-0732">Signal</keyword>
<keyword evidence="3" id="KW-1185">Reference proteome</keyword>
<gene>
    <name evidence="2" type="ORF">HJ526_06090</name>
</gene>
<accession>A0ABX2PBX6</accession>
<evidence type="ECO:0000256" key="1">
    <source>
        <dbReference type="SAM" id="SignalP"/>
    </source>
</evidence>
<feature type="chain" id="PRO_5046090109" evidence="1">
    <location>
        <begin position="19"/>
        <end position="221"/>
    </location>
</feature>
<dbReference type="SUPFAM" id="SSF52833">
    <property type="entry name" value="Thioredoxin-like"/>
    <property type="match status" value="1"/>
</dbReference>
<feature type="signal peptide" evidence="1">
    <location>
        <begin position="1"/>
        <end position="18"/>
    </location>
</feature>